<dbReference type="Pfam" id="PF00072">
    <property type="entry name" value="Response_reg"/>
    <property type="match status" value="1"/>
</dbReference>
<dbReference type="InterPro" id="IPR011006">
    <property type="entry name" value="CheY-like_superfamily"/>
</dbReference>
<name>A0ABQ5KSM7_9EUKA</name>
<protein>
    <recommendedName>
        <fullName evidence="3">Response regulatory domain-containing protein</fullName>
    </recommendedName>
</protein>
<dbReference type="Gene3D" id="3.40.50.2300">
    <property type="match status" value="1"/>
</dbReference>
<evidence type="ECO:0000313" key="5">
    <source>
        <dbReference type="Proteomes" id="UP001057375"/>
    </source>
</evidence>
<accession>A0ABQ5KSM7</accession>
<dbReference type="EMBL" id="BQXS01003492">
    <property type="protein sequence ID" value="GKT34409.1"/>
    <property type="molecule type" value="Genomic_DNA"/>
</dbReference>
<dbReference type="InterPro" id="IPR001789">
    <property type="entry name" value="Sig_transdc_resp-reg_receiver"/>
</dbReference>
<dbReference type="SMART" id="SM00448">
    <property type="entry name" value="REC"/>
    <property type="match status" value="1"/>
</dbReference>
<evidence type="ECO:0000313" key="4">
    <source>
        <dbReference type="EMBL" id="GKT34409.1"/>
    </source>
</evidence>
<evidence type="ECO:0000259" key="3">
    <source>
        <dbReference type="PROSITE" id="PS50110"/>
    </source>
</evidence>
<proteinExistence type="predicted"/>
<evidence type="ECO:0000256" key="1">
    <source>
        <dbReference type="ARBA" id="ARBA00022553"/>
    </source>
</evidence>
<feature type="non-terminal residue" evidence="4">
    <location>
        <position position="183"/>
    </location>
</feature>
<sequence length="183" mass="20424">MNGEMKVRSQIGEGSEFKFSIPLAVGDEIVSEEVEYESIADKKVLIVDDHIKNRMVARGYLEKYISDITECEGGDQAITLLLKAAQDNAPFDLIISDFQMPRMSGIELAQVVRAIPAMKDTAFIVMSSTNDKSEIEAIGKGVINSVVVKPFRRRHFLNQIHELLTDRKIPINSGKEDEDKAPD</sequence>
<dbReference type="PROSITE" id="PS50110">
    <property type="entry name" value="RESPONSE_REGULATORY"/>
    <property type="match status" value="1"/>
</dbReference>
<dbReference type="PANTHER" id="PTHR44591">
    <property type="entry name" value="STRESS RESPONSE REGULATOR PROTEIN 1"/>
    <property type="match status" value="1"/>
</dbReference>
<gene>
    <name evidence="4" type="ORF">ADUPG1_002813</name>
</gene>
<dbReference type="PANTHER" id="PTHR44591:SF3">
    <property type="entry name" value="RESPONSE REGULATORY DOMAIN-CONTAINING PROTEIN"/>
    <property type="match status" value="1"/>
</dbReference>
<dbReference type="SUPFAM" id="SSF52172">
    <property type="entry name" value="CheY-like"/>
    <property type="match status" value="1"/>
</dbReference>
<keyword evidence="1 2" id="KW-0597">Phosphoprotein</keyword>
<dbReference type="InterPro" id="IPR050595">
    <property type="entry name" value="Bact_response_regulator"/>
</dbReference>
<evidence type="ECO:0000256" key="2">
    <source>
        <dbReference type="PROSITE-ProRule" id="PRU00169"/>
    </source>
</evidence>
<feature type="modified residue" description="4-aspartylphosphate" evidence="2">
    <location>
        <position position="97"/>
    </location>
</feature>
<comment type="caution">
    <text evidence="4">The sequence shown here is derived from an EMBL/GenBank/DDBJ whole genome shotgun (WGS) entry which is preliminary data.</text>
</comment>
<feature type="domain" description="Response regulatory" evidence="3">
    <location>
        <begin position="43"/>
        <end position="164"/>
    </location>
</feature>
<organism evidence="4 5">
    <name type="scientific">Aduncisulcus paluster</name>
    <dbReference type="NCBI Taxonomy" id="2918883"/>
    <lineage>
        <taxon>Eukaryota</taxon>
        <taxon>Metamonada</taxon>
        <taxon>Carpediemonas-like organisms</taxon>
        <taxon>Aduncisulcus</taxon>
    </lineage>
</organism>
<keyword evidence="5" id="KW-1185">Reference proteome</keyword>
<reference evidence="4" key="1">
    <citation type="submission" date="2022-03" db="EMBL/GenBank/DDBJ databases">
        <title>Draft genome sequence of Aduncisulcus paluster, a free-living microaerophilic Fornicata.</title>
        <authorList>
            <person name="Yuyama I."/>
            <person name="Kume K."/>
            <person name="Tamura T."/>
            <person name="Inagaki Y."/>
            <person name="Hashimoto T."/>
        </authorList>
    </citation>
    <scope>NUCLEOTIDE SEQUENCE</scope>
    <source>
        <strain evidence="4">NY0171</strain>
    </source>
</reference>
<dbReference type="CDD" id="cd17546">
    <property type="entry name" value="REC_hyHK_CKI1_RcsC-like"/>
    <property type="match status" value="1"/>
</dbReference>
<dbReference type="Proteomes" id="UP001057375">
    <property type="component" value="Unassembled WGS sequence"/>
</dbReference>